<name>A0ACB9MXW3_BAUVA</name>
<dbReference type="Proteomes" id="UP000828941">
    <property type="component" value="Chromosome 8"/>
</dbReference>
<accession>A0ACB9MXW3</accession>
<proteinExistence type="predicted"/>
<comment type="caution">
    <text evidence="1">The sequence shown here is derived from an EMBL/GenBank/DDBJ whole genome shotgun (WGS) entry which is preliminary data.</text>
</comment>
<protein>
    <submittedName>
        <fullName evidence="1">Uncharacterized protein</fullName>
    </submittedName>
</protein>
<reference evidence="1 2" key="1">
    <citation type="journal article" date="2022" name="DNA Res.">
        <title>Chromosomal-level genome assembly of the orchid tree Bauhinia variegata (Leguminosae; Cercidoideae) supports the allotetraploid origin hypothesis of Bauhinia.</title>
        <authorList>
            <person name="Zhong Y."/>
            <person name="Chen Y."/>
            <person name="Zheng D."/>
            <person name="Pang J."/>
            <person name="Liu Y."/>
            <person name="Luo S."/>
            <person name="Meng S."/>
            <person name="Qian L."/>
            <person name="Wei D."/>
            <person name="Dai S."/>
            <person name="Zhou R."/>
        </authorList>
    </citation>
    <scope>NUCLEOTIDE SEQUENCE [LARGE SCALE GENOMIC DNA]</scope>
    <source>
        <strain evidence="1">BV-YZ2020</strain>
    </source>
</reference>
<organism evidence="1 2">
    <name type="scientific">Bauhinia variegata</name>
    <name type="common">Purple orchid tree</name>
    <name type="synonym">Phanera variegata</name>
    <dbReference type="NCBI Taxonomy" id="167791"/>
    <lineage>
        <taxon>Eukaryota</taxon>
        <taxon>Viridiplantae</taxon>
        <taxon>Streptophyta</taxon>
        <taxon>Embryophyta</taxon>
        <taxon>Tracheophyta</taxon>
        <taxon>Spermatophyta</taxon>
        <taxon>Magnoliopsida</taxon>
        <taxon>eudicotyledons</taxon>
        <taxon>Gunneridae</taxon>
        <taxon>Pentapetalae</taxon>
        <taxon>rosids</taxon>
        <taxon>fabids</taxon>
        <taxon>Fabales</taxon>
        <taxon>Fabaceae</taxon>
        <taxon>Cercidoideae</taxon>
        <taxon>Cercideae</taxon>
        <taxon>Bauhiniinae</taxon>
        <taxon>Bauhinia</taxon>
    </lineage>
</organism>
<sequence>MLLLSGMVVTCVGDGGETSKPLKLSRVLTYDKCSLGCFHCGHSFMRSSILPIPLFGELGMFLETQLHVLLVLRVQSEVDVDSVLPSAQV</sequence>
<dbReference type="EMBL" id="CM039433">
    <property type="protein sequence ID" value="KAI4329038.1"/>
    <property type="molecule type" value="Genomic_DNA"/>
</dbReference>
<evidence type="ECO:0000313" key="2">
    <source>
        <dbReference type="Proteomes" id="UP000828941"/>
    </source>
</evidence>
<keyword evidence="2" id="KW-1185">Reference proteome</keyword>
<evidence type="ECO:0000313" key="1">
    <source>
        <dbReference type="EMBL" id="KAI4329038.1"/>
    </source>
</evidence>
<gene>
    <name evidence="1" type="ORF">L6164_021345</name>
</gene>